<dbReference type="HOGENOM" id="CLU_020793_2_1_2"/>
<sequence length="577" mass="60377">MDVPVVGGDPVRDEVGAALADVDIDVRSATVDELAQAPVGVVAGVTGSETFEAANRHARSGETPWIAVEVGGVGGQPIDTVDASVSVFGPKTACFACLRDRVRSTHEGDNSGSKASGSRRTVRLAGAIAGSECVRTLEQGTNAPFATVTELPYTERPLLPVPGCACQQGDRDRTLDRTDESGLTLDETVDAMDRAIDERIGLLKSIGEIDSYPVPYYLATLANTGAYSDVTAPTNAAGVDHDWNRAFVRAIGEGLERYCAGVYREADFVVSAAESLDAALEPTAIVSPDDTPAFDPSTDSRWVDGVDLSTGKQTSLPADAVHFPQPGPGYVPQITTGLGLGSSTADALVAGLTEIVERDATMLSWYSTADPVELSVSDERFQTVVRRVESEGLAVTPMLVTQDVDVPVVTVAVHREDGDWPAFAVGSAADLDATAAARSALAEATQNWMELRSIGPDEAADAGAWIGHYGSFPDAARDFLDTSGTVDAASLSPESVPAGASAVETLVERLTEAGLTPYAARLTTRDVAALGFEAVRVIVPTAQPLFTANPYFGERAHTVPNKLGAGPRLDGPPHPYP</sequence>
<feature type="domain" description="YcaO" evidence="1">
    <location>
        <begin position="238"/>
        <end position="577"/>
    </location>
</feature>
<dbReference type="Proteomes" id="UP000010846">
    <property type="component" value="Chromosome"/>
</dbReference>
<evidence type="ECO:0000259" key="1">
    <source>
        <dbReference type="PROSITE" id="PS51664"/>
    </source>
</evidence>
<accession>L0IB75</accession>
<dbReference type="RefSeq" id="WP_015300724.1">
    <property type="nucleotide sequence ID" value="NC_019964.1"/>
</dbReference>
<dbReference type="eggNOG" id="arCOG02882">
    <property type="taxonomic scope" value="Archaea"/>
</dbReference>
<proteinExistence type="predicted"/>
<dbReference type="Pfam" id="PF02624">
    <property type="entry name" value="YcaO"/>
    <property type="match status" value="1"/>
</dbReference>
<dbReference type="InterPro" id="IPR027624">
    <property type="entry name" value="TOMM_cyclo_SagD"/>
</dbReference>
<dbReference type="EMBL" id="CP003050">
    <property type="protein sequence ID" value="AGB16078.1"/>
    <property type="molecule type" value="Genomic_DNA"/>
</dbReference>
<gene>
    <name evidence="2" type="ordered locus">Halru_1470</name>
</gene>
<evidence type="ECO:0000313" key="2">
    <source>
        <dbReference type="EMBL" id="AGB16078.1"/>
    </source>
</evidence>
<dbReference type="InterPro" id="IPR003776">
    <property type="entry name" value="YcaO-like_dom"/>
</dbReference>
<dbReference type="GeneID" id="14376257"/>
<dbReference type="Gene3D" id="3.30.1330.230">
    <property type="match status" value="1"/>
</dbReference>
<keyword evidence="3" id="KW-1185">Reference proteome</keyword>
<dbReference type="PANTHER" id="PTHR37809:SF1">
    <property type="entry name" value="RIBOSOMAL PROTEIN S12 METHYLTHIOTRANSFERASE ACCESSORY FACTOR YCAO"/>
    <property type="match status" value="1"/>
</dbReference>
<dbReference type="AlphaFoldDB" id="L0IB75"/>
<dbReference type="NCBIfam" id="TIGR03604">
    <property type="entry name" value="TOMM_cyclo_SagD"/>
    <property type="match status" value="1"/>
</dbReference>
<dbReference type="STRING" id="797302.Halru_1470"/>
<reference evidence="2" key="1">
    <citation type="submission" date="2011-09" db="EMBL/GenBank/DDBJ databases">
        <title>Complete sequence of Halovivax ruber XH-70.</title>
        <authorList>
            <consortium name="US DOE Joint Genome Institute"/>
            <person name="Lucas S."/>
            <person name="Han J."/>
            <person name="Lapidus A."/>
            <person name="Cheng J.-F."/>
            <person name="Goodwin L."/>
            <person name="Pitluck S."/>
            <person name="Peters L."/>
            <person name="Mikhailova N."/>
            <person name="Davenport K."/>
            <person name="Detter J.C."/>
            <person name="Han C."/>
            <person name="Tapia R."/>
            <person name="Land M."/>
            <person name="Hauser L."/>
            <person name="Kyrpides N."/>
            <person name="Ivanova N."/>
            <person name="Pagani I."/>
            <person name="Sproer C."/>
            <person name="Anderson I."/>
            <person name="Woyke T."/>
        </authorList>
    </citation>
    <scope>NUCLEOTIDE SEQUENCE</scope>
    <source>
        <strain evidence="2">XH-70</strain>
    </source>
</reference>
<protein>
    <submittedName>
        <fullName evidence="2">Bacteriocin biosynthesis docking scaffold, SagD family</fullName>
    </submittedName>
</protein>
<organism evidence="2 3">
    <name type="scientific">Halovivax ruber (strain DSM 18193 / JCM 13892 / XH-70)</name>
    <dbReference type="NCBI Taxonomy" id="797302"/>
    <lineage>
        <taxon>Archaea</taxon>
        <taxon>Methanobacteriati</taxon>
        <taxon>Methanobacteriota</taxon>
        <taxon>Stenosarchaea group</taxon>
        <taxon>Halobacteria</taxon>
        <taxon>Halobacteriales</taxon>
        <taxon>Natrialbaceae</taxon>
        <taxon>Halovivax</taxon>
    </lineage>
</organism>
<dbReference type="PROSITE" id="PS51664">
    <property type="entry name" value="YCAO"/>
    <property type="match status" value="1"/>
</dbReference>
<name>L0IB75_HALRX</name>
<dbReference type="KEGG" id="hru:Halru_1470"/>
<dbReference type="PANTHER" id="PTHR37809">
    <property type="entry name" value="RIBOSOMAL PROTEIN S12 METHYLTHIOTRANSFERASE ACCESSORY FACTOR YCAO"/>
    <property type="match status" value="1"/>
</dbReference>
<dbReference type="OrthoDB" id="7433at2157"/>
<evidence type="ECO:0000313" key="3">
    <source>
        <dbReference type="Proteomes" id="UP000010846"/>
    </source>
</evidence>
<dbReference type="Gene3D" id="3.40.50.720">
    <property type="entry name" value="NAD(P)-binding Rossmann-like Domain"/>
    <property type="match status" value="1"/>
</dbReference>